<comment type="subcellular location">
    <subcellularLocation>
        <location evidence="1">Membrane</location>
    </subcellularLocation>
</comment>
<dbReference type="GO" id="GO:0007399">
    <property type="term" value="P:nervous system development"/>
    <property type="evidence" value="ECO:0007669"/>
    <property type="project" value="UniProtKB-KW"/>
</dbReference>
<dbReference type="InterPro" id="IPR015943">
    <property type="entry name" value="WD40/YVTN_repeat-like_dom_sf"/>
</dbReference>
<dbReference type="InterPro" id="IPR001627">
    <property type="entry name" value="Semap_dom"/>
</dbReference>
<comment type="caution">
    <text evidence="10">The sequence shown here is derived from an EMBL/GenBank/DDBJ whole genome shotgun (WGS) entry which is preliminary data.</text>
</comment>
<dbReference type="GO" id="GO:0005886">
    <property type="term" value="C:plasma membrane"/>
    <property type="evidence" value="ECO:0007669"/>
    <property type="project" value="TreeGrafter"/>
</dbReference>
<dbReference type="GO" id="GO:0017154">
    <property type="term" value="F:semaphorin receptor activity"/>
    <property type="evidence" value="ECO:0007669"/>
    <property type="project" value="InterPro"/>
</dbReference>
<keyword evidence="11" id="KW-1185">Reference proteome</keyword>
<dbReference type="SUPFAM" id="SSF101912">
    <property type="entry name" value="Sema domain"/>
    <property type="match status" value="1"/>
</dbReference>
<accession>A0AAW1VB18</accession>
<dbReference type="PROSITE" id="PS51004">
    <property type="entry name" value="SEMA"/>
    <property type="match status" value="1"/>
</dbReference>
<dbReference type="Proteomes" id="UP001431783">
    <property type="component" value="Unassembled WGS sequence"/>
</dbReference>
<sequence length="193" mass="21158">MPQLGRGAVIEGSHTQRTSKTQKLQTIDEEFCGLDVNTPLGGEQPMSAVPVLLFSTRLTAVAATSTGDFTVVFIGTSAGHLKKVVVESSTSALEYGDITVEENSPVNADLRFDSQLMHLYVMTEKKVSKVKVQECRVYRNCLECLGAKDPYCGWCSLENNIAARTSVKDQELKSSMPKTVVASIQCDNFTKQW</sequence>
<evidence type="ECO:0000256" key="2">
    <source>
        <dbReference type="ARBA" id="ARBA00022782"/>
    </source>
</evidence>
<feature type="compositionally biased region" description="Polar residues" evidence="8">
    <location>
        <begin position="13"/>
        <end position="22"/>
    </location>
</feature>
<dbReference type="InterPro" id="IPR016201">
    <property type="entry name" value="PSI"/>
</dbReference>
<dbReference type="AlphaFoldDB" id="A0AAW1VB18"/>
<feature type="domain" description="Sema" evidence="9">
    <location>
        <begin position="1"/>
        <end position="132"/>
    </location>
</feature>
<dbReference type="PANTHER" id="PTHR22625:SF70">
    <property type="entry name" value="PLEXIN A, ISOFORM A"/>
    <property type="match status" value="1"/>
</dbReference>
<reference evidence="10 11" key="1">
    <citation type="submission" date="2023-03" db="EMBL/GenBank/DDBJ databases">
        <title>Genome insight into feeding habits of ladybird beetles.</title>
        <authorList>
            <person name="Li H.-S."/>
            <person name="Huang Y.-H."/>
            <person name="Pang H."/>
        </authorList>
    </citation>
    <scope>NUCLEOTIDE SEQUENCE [LARGE SCALE GENOMIC DNA]</scope>
    <source>
        <strain evidence="10">SYSU_2023b</strain>
        <tissue evidence="10">Whole body</tissue>
    </source>
</reference>
<dbReference type="Gene3D" id="2.130.10.10">
    <property type="entry name" value="YVTN repeat-like/Quinoprotein amine dehydrogenase"/>
    <property type="match status" value="1"/>
</dbReference>
<evidence type="ECO:0000259" key="9">
    <source>
        <dbReference type="PROSITE" id="PS51004"/>
    </source>
</evidence>
<dbReference type="Gene3D" id="3.30.1680.10">
    <property type="entry name" value="ligand-binding face of the semaphorins, domain 2"/>
    <property type="match status" value="1"/>
</dbReference>
<evidence type="ECO:0000256" key="7">
    <source>
        <dbReference type="PROSITE-ProRule" id="PRU00352"/>
    </source>
</evidence>
<dbReference type="SMART" id="SM00423">
    <property type="entry name" value="PSI"/>
    <property type="match status" value="1"/>
</dbReference>
<evidence type="ECO:0000256" key="4">
    <source>
        <dbReference type="ARBA" id="ARBA00023136"/>
    </source>
</evidence>
<keyword evidence="2" id="KW-0221">Differentiation</keyword>
<feature type="region of interest" description="Disordered" evidence="8">
    <location>
        <begin position="1"/>
        <end position="22"/>
    </location>
</feature>
<evidence type="ECO:0000313" key="11">
    <source>
        <dbReference type="Proteomes" id="UP001431783"/>
    </source>
</evidence>
<comment type="caution">
    <text evidence="7">Lacks conserved residue(s) required for the propagation of feature annotation.</text>
</comment>
<evidence type="ECO:0000313" key="10">
    <source>
        <dbReference type="EMBL" id="KAK9889079.1"/>
    </source>
</evidence>
<dbReference type="PANTHER" id="PTHR22625">
    <property type="entry name" value="PLEXIN"/>
    <property type="match status" value="1"/>
</dbReference>
<organism evidence="10 11">
    <name type="scientific">Henosepilachna vigintioctopunctata</name>
    <dbReference type="NCBI Taxonomy" id="420089"/>
    <lineage>
        <taxon>Eukaryota</taxon>
        <taxon>Metazoa</taxon>
        <taxon>Ecdysozoa</taxon>
        <taxon>Arthropoda</taxon>
        <taxon>Hexapoda</taxon>
        <taxon>Insecta</taxon>
        <taxon>Pterygota</taxon>
        <taxon>Neoptera</taxon>
        <taxon>Endopterygota</taxon>
        <taxon>Coleoptera</taxon>
        <taxon>Polyphaga</taxon>
        <taxon>Cucujiformia</taxon>
        <taxon>Coccinelloidea</taxon>
        <taxon>Coccinellidae</taxon>
        <taxon>Epilachninae</taxon>
        <taxon>Epilachnini</taxon>
        <taxon>Henosepilachna</taxon>
    </lineage>
</organism>
<dbReference type="Pfam" id="PF01403">
    <property type="entry name" value="Sema"/>
    <property type="match status" value="1"/>
</dbReference>
<evidence type="ECO:0000256" key="8">
    <source>
        <dbReference type="SAM" id="MobiDB-lite"/>
    </source>
</evidence>
<dbReference type="InterPro" id="IPR002165">
    <property type="entry name" value="Plexin_repeat"/>
</dbReference>
<keyword evidence="5" id="KW-1015">Disulfide bond</keyword>
<name>A0AAW1VB18_9CUCU</name>
<dbReference type="GO" id="GO:0030334">
    <property type="term" value="P:regulation of cell migration"/>
    <property type="evidence" value="ECO:0007669"/>
    <property type="project" value="TreeGrafter"/>
</dbReference>
<dbReference type="GO" id="GO:0030154">
    <property type="term" value="P:cell differentiation"/>
    <property type="evidence" value="ECO:0007669"/>
    <property type="project" value="UniProtKB-KW"/>
</dbReference>
<evidence type="ECO:0000256" key="1">
    <source>
        <dbReference type="ARBA" id="ARBA00004370"/>
    </source>
</evidence>
<keyword evidence="4" id="KW-0472">Membrane</keyword>
<keyword evidence="3" id="KW-0524">Neurogenesis</keyword>
<dbReference type="InterPro" id="IPR036352">
    <property type="entry name" value="Semap_dom_sf"/>
</dbReference>
<proteinExistence type="predicted"/>
<keyword evidence="6" id="KW-0325">Glycoprotein</keyword>
<evidence type="ECO:0000256" key="5">
    <source>
        <dbReference type="ARBA" id="ARBA00023157"/>
    </source>
</evidence>
<dbReference type="EMBL" id="JARQZJ010000122">
    <property type="protein sequence ID" value="KAK9889079.1"/>
    <property type="molecule type" value="Genomic_DNA"/>
</dbReference>
<dbReference type="GO" id="GO:0002116">
    <property type="term" value="C:semaphorin receptor complex"/>
    <property type="evidence" value="ECO:0007669"/>
    <property type="project" value="TreeGrafter"/>
</dbReference>
<gene>
    <name evidence="10" type="ORF">WA026_004352</name>
</gene>
<protein>
    <recommendedName>
        <fullName evidence="9">Sema domain-containing protein</fullName>
    </recommendedName>
</protein>
<evidence type="ECO:0000256" key="3">
    <source>
        <dbReference type="ARBA" id="ARBA00022902"/>
    </source>
</evidence>
<evidence type="ECO:0000256" key="6">
    <source>
        <dbReference type="ARBA" id="ARBA00023180"/>
    </source>
</evidence>
<dbReference type="SUPFAM" id="SSF103575">
    <property type="entry name" value="Plexin repeat"/>
    <property type="match status" value="1"/>
</dbReference>
<dbReference type="Pfam" id="PF01437">
    <property type="entry name" value="PSI"/>
    <property type="match status" value="1"/>
</dbReference>
<dbReference type="InterPro" id="IPR031148">
    <property type="entry name" value="Plexin"/>
</dbReference>